<sequence>MSVAGTRVQRTAWVLSNGLVGMDNQSTGLAEALELDYTVKHLVPVAPWKYLPPNLWYSPLTQLGEGSDALVAPWPDVVIGTGRLNVAASIAIRRASGGRTVNIRIQHPRVNLTHFDVVVAPQHDRCKGRHVIETLGAVNRMTHAHLNDAVQRFSHRYSHLPRPYITLLMGGNNSQYVLDQAFAERLSKKLSHALQDSGGSLLMTPSRRTDPAAVQVLRENLSDYPVEIWDGTGENPYFSYLGLADYVVVTADSVNMASEACYTGKPVFIEGLTGQNTKFERFHRSLQRQGYTQSFTGALSSWQYTPLDETSRAAQQIKHVLGW</sequence>
<proteinExistence type="predicted"/>
<dbReference type="AlphaFoldDB" id="E6QS05"/>
<evidence type="ECO:0008006" key="2">
    <source>
        <dbReference type="Google" id="ProtNLM"/>
    </source>
</evidence>
<accession>E6QS05</accession>
<dbReference type="PANTHER" id="PTHR33986:SF15">
    <property type="entry name" value="MITOCHONDRIAL FISSION PROTEIN ELM1"/>
    <property type="match status" value="1"/>
</dbReference>
<organism evidence="1">
    <name type="scientific">mine drainage metagenome</name>
    <dbReference type="NCBI Taxonomy" id="410659"/>
    <lineage>
        <taxon>unclassified sequences</taxon>
        <taxon>metagenomes</taxon>
        <taxon>ecological metagenomes</taxon>
    </lineage>
</organism>
<dbReference type="InterPro" id="IPR009367">
    <property type="entry name" value="Elm1-like"/>
</dbReference>
<evidence type="ECO:0000313" key="1">
    <source>
        <dbReference type="EMBL" id="CBI10027.1"/>
    </source>
</evidence>
<dbReference type="EMBL" id="CABR01000064">
    <property type="protein sequence ID" value="CBI10027.1"/>
    <property type="molecule type" value="Genomic_DNA"/>
</dbReference>
<name>E6QS05_9ZZZZ</name>
<protein>
    <recommendedName>
        <fullName evidence="2">Mitochondrial fission ELM1</fullName>
    </recommendedName>
</protein>
<comment type="caution">
    <text evidence="1">The sequence shown here is derived from an EMBL/GenBank/DDBJ whole genome shotgun (WGS) entry which is preliminary data.</text>
</comment>
<reference evidence="1" key="1">
    <citation type="submission" date="2009-10" db="EMBL/GenBank/DDBJ databases">
        <title>Diversity of trophic interactions inside an arsenic-rich microbial ecosystem.</title>
        <authorList>
            <person name="Bertin P.N."/>
            <person name="Heinrich-Salmeron A."/>
            <person name="Pelletier E."/>
            <person name="Goulhen-Chollet F."/>
            <person name="Arsene-Ploetze F."/>
            <person name="Gallien S."/>
            <person name="Calteau A."/>
            <person name="Vallenet D."/>
            <person name="Casiot C."/>
            <person name="Chane-Woon-Ming B."/>
            <person name="Giloteaux L."/>
            <person name="Barakat M."/>
            <person name="Bonnefoy V."/>
            <person name="Bruneel O."/>
            <person name="Chandler M."/>
            <person name="Cleiss J."/>
            <person name="Duran R."/>
            <person name="Elbaz-Poulichet F."/>
            <person name="Fonknechten N."/>
            <person name="Lauga B."/>
            <person name="Mornico D."/>
            <person name="Ortet P."/>
            <person name="Schaeffer C."/>
            <person name="Siguier P."/>
            <person name="Alexander Thil Smith A."/>
            <person name="Van Dorsselaer A."/>
            <person name="Weissenbach J."/>
            <person name="Medigue C."/>
            <person name="Le Paslier D."/>
        </authorList>
    </citation>
    <scope>NUCLEOTIDE SEQUENCE</scope>
</reference>
<dbReference type="PANTHER" id="PTHR33986">
    <property type="entry name" value="OS02G0535700 PROTEIN"/>
    <property type="match status" value="1"/>
</dbReference>
<dbReference type="Pfam" id="PF06258">
    <property type="entry name" value="Mito_fiss_Elm1"/>
    <property type="match status" value="1"/>
</dbReference>
<gene>
    <name evidence="1" type="ORF">CARN7_0783</name>
</gene>